<dbReference type="SUPFAM" id="SSF52540">
    <property type="entry name" value="P-loop containing nucleoside triphosphate hydrolases"/>
    <property type="match status" value="1"/>
</dbReference>
<accession>A0A177WP03</accession>
<evidence type="ECO:0000313" key="5">
    <source>
        <dbReference type="Proteomes" id="UP000077115"/>
    </source>
</evidence>
<gene>
    <name evidence="4" type="ORF">BDEG_25012</name>
</gene>
<evidence type="ECO:0000256" key="2">
    <source>
        <dbReference type="ARBA" id="ARBA00023134"/>
    </source>
</evidence>
<dbReference type="Proteomes" id="UP000077115">
    <property type="component" value="Unassembled WGS sequence"/>
</dbReference>
<dbReference type="GO" id="GO:0005525">
    <property type="term" value="F:GTP binding"/>
    <property type="evidence" value="ECO:0007669"/>
    <property type="project" value="UniProtKB-KW"/>
</dbReference>
<dbReference type="eggNOG" id="KOG2485">
    <property type="taxonomic scope" value="Eukaryota"/>
</dbReference>
<dbReference type="InterPro" id="IPR006073">
    <property type="entry name" value="GTP-bd"/>
</dbReference>
<dbReference type="GO" id="GO:0005739">
    <property type="term" value="C:mitochondrion"/>
    <property type="evidence" value="ECO:0007669"/>
    <property type="project" value="TreeGrafter"/>
</dbReference>
<dbReference type="Gene3D" id="3.40.50.300">
    <property type="entry name" value="P-loop containing nucleotide triphosphate hydrolases"/>
    <property type="match status" value="1"/>
</dbReference>
<dbReference type="Pfam" id="PF01926">
    <property type="entry name" value="MMR_HSR1"/>
    <property type="match status" value="1"/>
</dbReference>
<dbReference type="EMBL" id="DS022305">
    <property type="protein sequence ID" value="OAJ41404.1"/>
    <property type="molecule type" value="Genomic_DNA"/>
</dbReference>
<dbReference type="OrthoDB" id="269151at2759"/>
<dbReference type="GO" id="GO:0003924">
    <property type="term" value="F:GTPase activity"/>
    <property type="evidence" value="ECO:0007669"/>
    <property type="project" value="TreeGrafter"/>
</dbReference>
<evidence type="ECO:0000313" key="4">
    <source>
        <dbReference type="EMBL" id="OAJ41404.1"/>
    </source>
</evidence>
<dbReference type="VEuPathDB" id="FungiDB:BDEG_25012"/>
<evidence type="ECO:0000256" key="1">
    <source>
        <dbReference type="ARBA" id="ARBA00022741"/>
    </source>
</evidence>
<keyword evidence="1" id="KW-0547">Nucleotide-binding</keyword>
<dbReference type="Gene3D" id="1.10.1580.10">
    <property type="match status" value="1"/>
</dbReference>
<protein>
    <submittedName>
        <fullName evidence="4">Ferrous iron transporter B</fullName>
    </submittedName>
</protein>
<reference evidence="4 5" key="2">
    <citation type="submission" date="2016-05" db="EMBL/GenBank/DDBJ databases">
        <title>Lineage-specific infection strategies underlie the spectrum of fungal disease in amphibians.</title>
        <authorList>
            <person name="Cuomo C.A."/>
            <person name="Farrer R.A."/>
            <person name="James T."/>
            <person name="Longcore J."/>
            <person name="Birren B."/>
        </authorList>
    </citation>
    <scope>NUCLEOTIDE SEQUENCE [LARGE SCALE GENOMIC DNA]</scope>
    <source>
        <strain evidence="4 5">JEL423</strain>
    </source>
</reference>
<dbReference type="STRING" id="403673.A0A177WP03"/>
<proteinExistence type="predicted"/>
<keyword evidence="2" id="KW-0342">GTP-binding</keyword>
<dbReference type="CDD" id="cd01856">
    <property type="entry name" value="YlqF"/>
    <property type="match status" value="1"/>
</dbReference>
<dbReference type="PANTHER" id="PTHR45782">
    <property type="entry name" value="MITOCHONDRIAL RIBOSOME-ASSOCIATED GTPASE 1"/>
    <property type="match status" value="1"/>
</dbReference>
<dbReference type="AlphaFoldDB" id="A0A177WP03"/>
<reference evidence="4 5" key="1">
    <citation type="submission" date="2006-10" db="EMBL/GenBank/DDBJ databases">
        <title>The Genome Sequence of Batrachochytrium dendrobatidis JEL423.</title>
        <authorList>
            <consortium name="The Broad Institute Genome Sequencing Platform"/>
            <person name="Birren B."/>
            <person name="Lander E."/>
            <person name="Galagan J."/>
            <person name="Cuomo C."/>
            <person name="Devon K."/>
            <person name="Jaffe D."/>
            <person name="Butler J."/>
            <person name="Alvarez P."/>
            <person name="Gnerre S."/>
            <person name="Grabherr M."/>
            <person name="Kleber M."/>
            <person name="Mauceli E."/>
            <person name="Brockman W."/>
            <person name="Young S."/>
            <person name="LaButti K."/>
            <person name="Sykes S."/>
            <person name="DeCaprio D."/>
            <person name="Crawford M."/>
            <person name="Koehrsen M."/>
            <person name="Engels R."/>
            <person name="Montgomery P."/>
            <person name="Pearson M."/>
            <person name="Howarth C."/>
            <person name="Larson L."/>
            <person name="White J."/>
            <person name="O'Leary S."/>
            <person name="Kodira C."/>
            <person name="Zeng Q."/>
            <person name="Yandava C."/>
            <person name="Alvarado L."/>
            <person name="Longcore J."/>
            <person name="James T."/>
        </authorList>
    </citation>
    <scope>NUCLEOTIDE SEQUENCE [LARGE SCALE GENOMIC DNA]</scope>
    <source>
        <strain evidence="4 5">JEL423</strain>
    </source>
</reference>
<dbReference type="PANTHER" id="PTHR45782:SF4">
    <property type="entry name" value="MITOCHONDRIAL RIBOSOME-ASSOCIATED GTPASE 1"/>
    <property type="match status" value="1"/>
</dbReference>
<name>A0A177WP03_BATDL</name>
<evidence type="ECO:0000259" key="3">
    <source>
        <dbReference type="Pfam" id="PF01926"/>
    </source>
</evidence>
<dbReference type="InterPro" id="IPR027417">
    <property type="entry name" value="P-loop_NTPase"/>
</dbReference>
<dbReference type="GO" id="GO:0032543">
    <property type="term" value="P:mitochondrial translation"/>
    <property type="evidence" value="ECO:0007669"/>
    <property type="project" value="TreeGrafter"/>
</dbReference>
<dbReference type="InterPro" id="IPR023179">
    <property type="entry name" value="GTP-bd_ortho_bundle_sf"/>
</dbReference>
<organism evidence="4 5">
    <name type="scientific">Batrachochytrium dendrobatidis (strain JEL423)</name>
    <dbReference type="NCBI Taxonomy" id="403673"/>
    <lineage>
        <taxon>Eukaryota</taxon>
        <taxon>Fungi</taxon>
        <taxon>Fungi incertae sedis</taxon>
        <taxon>Chytridiomycota</taxon>
        <taxon>Chytridiomycota incertae sedis</taxon>
        <taxon>Chytridiomycetes</taxon>
        <taxon>Rhizophydiales</taxon>
        <taxon>Rhizophydiales incertae sedis</taxon>
        <taxon>Batrachochytrium</taxon>
    </lineage>
</organism>
<sequence>MVIHHWCTCRFAASITTHAIRSIASKSVTNLNIAQSKAILPTPPTPASEFRTEFQYTKPIFWYPSHQTKALQQLKNGIHHIDLVVEVRDARIPLTSINHQFDHFLANRERIVVYNKADLANANMRKPLIDALKQYRNEDIVFTCANTGLHAKKVLQRAIGNLFMSCPLDLILTRLLFNVMDTDKCRENPERFPYISMIVVGIPNVGKSSLINALRRLGVNKGKVTAVGKIAGVTTAIQTRVKIYEDPPIYLVDTPGIYDPHVASPMEGLKISLTGGTRDRLTQEIHIADYLLFRLNTSSNIKKYPAVLGLEHPTDQIDSVLKHICRTKGFLLNKRGRLFNLTANTGSFPSEVDETTPDDPEHPKIIPDSFLDIDRAARYMLDKYREGLFGPMTLDDCSPDGLLKSLAGVSNDEDDLD</sequence>
<feature type="domain" description="G" evidence="3">
    <location>
        <begin position="197"/>
        <end position="269"/>
    </location>
</feature>